<gene>
    <name evidence="1" type="ORF">INT47_012052</name>
</gene>
<accession>A0A8H7QFX8</accession>
<keyword evidence="2" id="KW-1185">Reference proteome</keyword>
<proteinExistence type="predicted"/>
<name>A0A8H7QFX8_9FUNG</name>
<sequence>MPEVTAEQIEAVKNLLQRVALLEDEVLPQVTTQLSSLNDPANDLTHRFPTVDGWCRNSITVILWWC</sequence>
<evidence type="ECO:0000313" key="1">
    <source>
        <dbReference type="EMBL" id="KAG2191697.1"/>
    </source>
</evidence>
<evidence type="ECO:0000313" key="2">
    <source>
        <dbReference type="Proteomes" id="UP000603453"/>
    </source>
</evidence>
<protein>
    <submittedName>
        <fullName evidence="1">Uncharacterized protein</fullName>
    </submittedName>
</protein>
<reference evidence="1" key="1">
    <citation type="submission" date="2020-12" db="EMBL/GenBank/DDBJ databases">
        <title>Metabolic potential, ecology and presence of endohyphal bacteria is reflected in genomic diversity of Mucoromycotina.</title>
        <authorList>
            <person name="Muszewska A."/>
            <person name="Okrasinska A."/>
            <person name="Steczkiewicz K."/>
            <person name="Drgas O."/>
            <person name="Orlowska M."/>
            <person name="Perlinska-Lenart U."/>
            <person name="Aleksandrzak-Piekarczyk T."/>
            <person name="Szatraj K."/>
            <person name="Zielenkiewicz U."/>
            <person name="Pilsyk S."/>
            <person name="Malc E."/>
            <person name="Mieczkowski P."/>
            <person name="Kruszewska J.S."/>
            <person name="Biernat P."/>
            <person name="Pawlowska J."/>
        </authorList>
    </citation>
    <scope>NUCLEOTIDE SEQUENCE</scope>
    <source>
        <strain evidence="1">WA0000017839</strain>
    </source>
</reference>
<dbReference type="AlphaFoldDB" id="A0A8H7QFX8"/>
<comment type="caution">
    <text evidence="1">The sequence shown here is derived from an EMBL/GenBank/DDBJ whole genome shotgun (WGS) entry which is preliminary data.</text>
</comment>
<dbReference type="EMBL" id="JAEPRD010000368">
    <property type="protein sequence ID" value="KAG2191697.1"/>
    <property type="molecule type" value="Genomic_DNA"/>
</dbReference>
<dbReference type="Proteomes" id="UP000603453">
    <property type="component" value="Unassembled WGS sequence"/>
</dbReference>
<organism evidence="1 2">
    <name type="scientific">Mucor saturninus</name>
    <dbReference type="NCBI Taxonomy" id="64648"/>
    <lineage>
        <taxon>Eukaryota</taxon>
        <taxon>Fungi</taxon>
        <taxon>Fungi incertae sedis</taxon>
        <taxon>Mucoromycota</taxon>
        <taxon>Mucoromycotina</taxon>
        <taxon>Mucoromycetes</taxon>
        <taxon>Mucorales</taxon>
        <taxon>Mucorineae</taxon>
        <taxon>Mucoraceae</taxon>
        <taxon>Mucor</taxon>
    </lineage>
</organism>